<feature type="transmembrane region" description="Helical" evidence="1">
    <location>
        <begin position="169"/>
        <end position="186"/>
    </location>
</feature>
<keyword evidence="1" id="KW-0472">Membrane</keyword>
<keyword evidence="1" id="KW-0812">Transmembrane</keyword>
<name>A0ABT4UKK7_9BACT</name>
<proteinExistence type="predicted"/>
<reference evidence="2 3" key="1">
    <citation type="submission" date="2022-12" db="EMBL/GenBank/DDBJ databases">
        <title>Chitinophagaceae gen. sp. nov., a new member of the family Chitinophagaceae, isolated from soil in a chemical factory.</title>
        <authorList>
            <person name="Ke Z."/>
        </authorList>
    </citation>
    <scope>NUCLEOTIDE SEQUENCE [LARGE SCALE GENOMIC DNA]</scope>
    <source>
        <strain evidence="2 3">LY-5</strain>
    </source>
</reference>
<keyword evidence="3" id="KW-1185">Reference proteome</keyword>
<feature type="transmembrane region" description="Helical" evidence="1">
    <location>
        <begin position="269"/>
        <end position="290"/>
    </location>
</feature>
<protein>
    <submittedName>
        <fullName evidence="2">DUF4271 domain-containing protein</fullName>
    </submittedName>
</protein>
<dbReference type="Pfam" id="PF14093">
    <property type="entry name" value="DUF4271"/>
    <property type="match status" value="1"/>
</dbReference>
<dbReference type="Proteomes" id="UP001210231">
    <property type="component" value="Unassembled WGS sequence"/>
</dbReference>
<evidence type="ECO:0000313" key="3">
    <source>
        <dbReference type="Proteomes" id="UP001210231"/>
    </source>
</evidence>
<evidence type="ECO:0000256" key="1">
    <source>
        <dbReference type="SAM" id="Phobius"/>
    </source>
</evidence>
<dbReference type="EMBL" id="JAQGEF010000012">
    <property type="protein sequence ID" value="MDA3615323.1"/>
    <property type="molecule type" value="Genomic_DNA"/>
</dbReference>
<dbReference type="InterPro" id="IPR025367">
    <property type="entry name" value="DUF4271"/>
</dbReference>
<dbReference type="RefSeq" id="WP_407031649.1">
    <property type="nucleotide sequence ID" value="NZ_JAQGEF010000012.1"/>
</dbReference>
<sequence>MYKRTLKLIIFFLFGLIGESYAQDSGKVLNDSILLNASDSAIITGKAIDSVVKTFNLDSFYLLNKQVPLNGAVSKYLEVPFDPSQKDYVFYIIVGIFVLLCILKLLFGKYLADLIKLFFQTTFRQVSIREQLLQNTAASLSLNLFFCISFGAFIYFYGINKGWIPETHIAEYLSVIILGITLVYIFKYLMLRFFGWIFNMRSATDTYLFVIFLINKIAGFILLPATVILSLGSENIKDIVTTITFVLLALFYLYRAIITFPIAKTNTGLNVFHFFVYICALELLPLVIIYKTIQLSII</sequence>
<evidence type="ECO:0000313" key="2">
    <source>
        <dbReference type="EMBL" id="MDA3615323.1"/>
    </source>
</evidence>
<feature type="transmembrane region" description="Helical" evidence="1">
    <location>
        <begin position="207"/>
        <end position="233"/>
    </location>
</feature>
<feature type="transmembrane region" description="Helical" evidence="1">
    <location>
        <begin position="88"/>
        <end position="111"/>
    </location>
</feature>
<organism evidence="2 3">
    <name type="scientific">Polluticaenibacter yanchengensis</name>
    <dbReference type="NCBI Taxonomy" id="3014562"/>
    <lineage>
        <taxon>Bacteria</taxon>
        <taxon>Pseudomonadati</taxon>
        <taxon>Bacteroidota</taxon>
        <taxon>Chitinophagia</taxon>
        <taxon>Chitinophagales</taxon>
        <taxon>Chitinophagaceae</taxon>
        <taxon>Polluticaenibacter</taxon>
    </lineage>
</organism>
<feature type="transmembrane region" description="Helical" evidence="1">
    <location>
        <begin position="132"/>
        <end position="157"/>
    </location>
</feature>
<gene>
    <name evidence="2" type="ORF">O3P16_10930</name>
</gene>
<feature type="transmembrane region" description="Helical" evidence="1">
    <location>
        <begin position="239"/>
        <end position="257"/>
    </location>
</feature>
<accession>A0ABT4UKK7</accession>
<comment type="caution">
    <text evidence="2">The sequence shown here is derived from an EMBL/GenBank/DDBJ whole genome shotgun (WGS) entry which is preliminary data.</text>
</comment>
<keyword evidence="1" id="KW-1133">Transmembrane helix</keyword>